<keyword evidence="5" id="KW-1185">Reference proteome</keyword>
<dbReference type="AlphaFoldDB" id="A0A7J0BVD1"/>
<dbReference type="RefSeq" id="WP_174410200.1">
    <property type="nucleotide sequence ID" value="NZ_BLVP01000008.1"/>
</dbReference>
<dbReference type="PROSITE" id="PS50110">
    <property type="entry name" value="RESPONSE_REGULATORY"/>
    <property type="match status" value="1"/>
</dbReference>
<dbReference type="GO" id="GO:0006935">
    <property type="term" value="P:chemotaxis"/>
    <property type="evidence" value="ECO:0007669"/>
    <property type="project" value="InterPro"/>
</dbReference>
<dbReference type="PIRSF" id="PIRSF002867">
    <property type="entry name" value="CheV"/>
    <property type="match status" value="1"/>
</dbReference>
<feature type="modified residue" description="4-aspartylphosphate" evidence="1">
    <location>
        <position position="246"/>
    </location>
</feature>
<dbReference type="InterPro" id="IPR011006">
    <property type="entry name" value="CheY-like_superfamily"/>
</dbReference>
<dbReference type="PANTHER" id="PTHR47233">
    <property type="entry name" value="CHEMOTAXIS PROTEIN CHEV"/>
    <property type="match status" value="1"/>
</dbReference>
<dbReference type="GO" id="GO:0000160">
    <property type="term" value="P:phosphorelay signal transduction system"/>
    <property type="evidence" value="ECO:0007669"/>
    <property type="project" value="InterPro"/>
</dbReference>
<dbReference type="PANTHER" id="PTHR47233:SF3">
    <property type="entry name" value="CHEMOTAXIS PROTEIN CHEV"/>
    <property type="match status" value="1"/>
</dbReference>
<evidence type="ECO:0000256" key="1">
    <source>
        <dbReference type="PROSITE-ProRule" id="PRU00169"/>
    </source>
</evidence>
<dbReference type="Pfam" id="PF00072">
    <property type="entry name" value="Response_reg"/>
    <property type="match status" value="1"/>
</dbReference>
<dbReference type="Gene3D" id="2.40.50.180">
    <property type="entry name" value="CheA-289, Domain 4"/>
    <property type="match status" value="1"/>
</dbReference>
<dbReference type="SMART" id="SM00260">
    <property type="entry name" value="CheW"/>
    <property type="match status" value="1"/>
</dbReference>
<feature type="domain" description="Response regulatory" evidence="2">
    <location>
        <begin position="184"/>
        <end position="313"/>
    </location>
</feature>
<evidence type="ECO:0000259" key="3">
    <source>
        <dbReference type="PROSITE" id="PS50851"/>
    </source>
</evidence>
<dbReference type="InterPro" id="IPR024181">
    <property type="entry name" value="Chemotax_regulator_CheV"/>
</dbReference>
<dbReference type="EMBL" id="BLVP01000008">
    <property type="protein sequence ID" value="GFM37623.1"/>
    <property type="molecule type" value="Genomic_DNA"/>
</dbReference>
<dbReference type="Pfam" id="PF01584">
    <property type="entry name" value="CheW"/>
    <property type="match status" value="1"/>
</dbReference>
<organism evidence="4 5">
    <name type="scientific">Desulfovibrio psychrotolerans</name>
    <dbReference type="NCBI Taxonomy" id="415242"/>
    <lineage>
        <taxon>Bacteria</taxon>
        <taxon>Pseudomonadati</taxon>
        <taxon>Thermodesulfobacteriota</taxon>
        <taxon>Desulfovibrionia</taxon>
        <taxon>Desulfovibrionales</taxon>
        <taxon>Desulfovibrionaceae</taxon>
        <taxon>Desulfovibrio</taxon>
    </lineage>
</organism>
<dbReference type="InterPro" id="IPR036061">
    <property type="entry name" value="CheW-like_dom_sf"/>
</dbReference>
<sequence length="318" mass="35734">MTQNSILLESGTNELEIIEFFIAEEDSSGRQYTGYYAMNVAKVLEIIRKPDVTGMPSKHHAAALGTFNLRGRVLPLVDLSVWLGKTMVTSQANKVIVSEFSGVVTAFLVSGVTRIHRLSWSQVEAPGEHMRAFSQDSITGVVRFEDRILFILDMEKIVASMNPRLRMDHTIKDMPPEETDEEYRALVVDDSSSIRNMIVHTMEKAGFVCTQAFNGAEAWDMVQAWKRRAEEQGKPLTDFVDLIVSDIEMPEMDGHNFTRRVKQDPVLQKLPVILFSSLITESLRHKGVAVGADDQVSKPDLPSLTERAKGLIRKYHGK</sequence>
<dbReference type="PROSITE" id="PS50851">
    <property type="entry name" value="CHEW"/>
    <property type="match status" value="1"/>
</dbReference>
<dbReference type="InterPro" id="IPR001789">
    <property type="entry name" value="Sig_transdc_resp-reg_receiver"/>
</dbReference>
<keyword evidence="1" id="KW-0597">Phosphoprotein</keyword>
<dbReference type="InterPro" id="IPR002545">
    <property type="entry name" value="CheW-lke_dom"/>
</dbReference>
<dbReference type="Gene3D" id="3.40.50.2300">
    <property type="match status" value="1"/>
</dbReference>
<gene>
    <name evidence="4" type="primary">cheV-3</name>
    <name evidence="4" type="ORF">DSM19430T_23070</name>
</gene>
<accession>A0A7J0BVD1</accession>
<dbReference type="SUPFAM" id="SSF52172">
    <property type="entry name" value="CheY-like"/>
    <property type="match status" value="1"/>
</dbReference>
<name>A0A7J0BVD1_9BACT</name>
<comment type="caution">
    <text evidence="4">The sequence shown here is derived from an EMBL/GenBank/DDBJ whole genome shotgun (WGS) entry which is preliminary data.</text>
</comment>
<dbReference type="Proteomes" id="UP000503820">
    <property type="component" value="Unassembled WGS sequence"/>
</dbReference>
<dbReference type="Gene3D" id="2.30.30.40">
    <property type="entry name" value="SH3 Domains"/>
    <property type="match status" value="1"/>
</dbReference>
<proteinExistence type="predicted"/>
<feature type="domain" description="CheW-like" evidence="3">
    <location>
        <begin position="14"/>
        <end position="163"/>
    </location>
</feature>
<evidence type="ECO:0000259" key="2">
    <source>
        <dbReference type="PROSITE" id="PS50110"/>
    </source>
</evidence>
<dbReference type="SUPFAM" id="SSF50341">
    <property type="entry name" value="CheW-like"/>
    <property type="match status" value="1"/>
</dbReference>
<protein>
    <submittedName>
        <fullName evidence="4">Chemotaxis protein CheV</fullName>
    </submittedName>
</protein>
<evidence type="ECO:0000313" key="4">
    <source>
        <dbReference type="EMBL" id="GFM37623.1"/>
    </source>
</evidence>
<evidence type="ECO:0000313" key="5">
    <source>
        <dbReference type="Proteomes" id="UP000503820"/>
    </source>
</evidence>
<dbReference type="SMART" id="SM00448">
    <property type="entry name" value="REC"/>
    <property type="match status" value="1"/>
</dbReference>
<reference evidence="4 5" key="1">
    <citation type="submission" date="2020-05" db="EMBL/GenBank/DDBJ databases">
        <title>Draft genome sequence of Desulfovibrio psychrotolerans JS1T.</title>
        <authorList>
            <person name="Ueno A."/>
            <person name="Tamazawa S."/>
            <person name="Tamamura S."/>
            <person name="Murakami T."/>
            <person name="Kiyama T."/>
            <person name="Inomata H."/>
            <person name="Amano Y."/>
            <person name="Miyakawa K."/>
            <person name="Tamaki H."/>
            <person name="Naganuma T."/>
            <person name="Kaneko K."/>
        </authorList>
    </citation>
    <scope>NUCLEOTIDE SEQUENCE [LARGE SCALE GENOMIC DNA]</scope>
    <source>
        <strain evidence="4 5">JS1</strain>
    </source>
</reference>